<evidence type="ECO:0000256" key="1">
    <source>
        <dbReference type="SAM" id="MobiDB-lite"/>
    </source>
</evidence>
<dbReference type="Proteomes" id="UP000019132">
    <property type="component" value="Unassembled WGS sequence"/>
</dbReference>
<feature type="region of interest" description="Disordered" evidence="1">
    <location>
        <begin position="19"/>
        <end position="62"/>
    </location>
</feature>
<evidence type="ECO:0000313" key="3">
    <source>
        <dbReference type="Proteomes" id="UP000019132"/>
    </source>
</evidence>
<dbReference type="EnsemblProtists" id="PYU1_T009846">
    <property type="protein sequence ID" value="PYU1_T009846"/>
    <property type="gene ID" value="PYU1_G009828"/>
</dbReference>
<evidence type="ECO:0000313" key="2">
    <source>
        <dbReference type="EnsemblProtists" id="PYU1_T009846"/>
    </source>
</evidence>
<reference evidence="3" key="1">
    <citation type="journal article" date="2010" name="Genome Biol.">
        <title>Genome sequence of the necrotrophic plant pathogen Pythium ultimum reveals original pathogenicity mechanisms and effector repertoire.</title>
        <authorList>
            <person name="Levesque C.A."/>
            <person name="Brouwer H."/>
            <person name="Cano L."/>
            <person name="Hamilton J.P."/>
            <person name="Holt C."/>
            <person name="Huitema E."/>
            <person name="Raffaele S."/>
            <person name="Robideau G.P."/>
            <person name="Thines M."/>
            <person name="Win J."/>
            <person name="Zerillo M.M."/>
            <person name="Beakes G.W."/>
            <person name="Boore J.L."/>
            <person name="Busam D."/>
            <person name="Dumas B."/>
            <person name="Ferriera S."/>
            <person name="Fuerstenberg S.I."/>
            <person name="Gachon C.M."/>
            <person name="Gaulin E."/>
            <person name="Govers F."/>
            <person name="Grenville-Briggs L."/>
            <person name="Horner N."/>
            <person name="Hostetler J."/>
            <person name="Jiang R.H."/>
            <person name="Johnson J."/>
            <person name="Krajaejun T."/>
            <person name="Lin H."/>
            <person name="Meijer H.J."/>
            <person name="Moore B."/>
            <person name="Morris P."/>
            <person name="Phuntmart V."/>
            <person name="Puiu D."/>
            <person name="Shetty J."/>
            <person name="Stajich J.E."/>
            <person name="Tripathy S."/>
            <person name="Wawra S."/>
            <person name="van West P."/>
            <person name="Whitty B.R."/>
            <person name="Coutinho P.M."/>
            <person name="Henrissat B."/>
            <person name="Martin F."/>
            <person name="Thomas P.D."/>
            <person name="Tyler B.M."/>
            <person name="De Vries R.P."/>
            <person name="Kamoun S."/>
            <person name="Yandell M."/>
            <person name="Tisserat N."/>
            <person name="Buell C.R."/>
        </authorList>
    </citation>
    <scope>NUCLEOTIDE SEQUENCE</scope>
    <source>
        <strain evidence="3">DAOM:BR144</strain>
    </source>
</reference>
<accession>K3WXZ8</accession>
<dbReference type="OMA" id="CPTIMEL"/>
<dbReference type="InParanoid" id="K3WXZ8"/>
<dbReference type="HOGENOM" id="CLU_371548_0_0_1"/>
<reference evidence="3" key="2">
    <citation type="submission" date="2010-04" db="EMBL/GenBank/DDBJ databases">
        <authorList>
            <person name="Buell R."/>
            <person name="Hamilton J."/>
            <person name="Hostetler J."/>
        </authorList>
    </citation>
    <scope>NUCLEOTIDE SEQUENCE [LARGE SCALE GENOMIC DNA]</scope>
    <source>
        <strain evidence="3">DAOM:BR144</strain>
    </source>
</reference>
<keyword evidence="3" id="KW-1185">Reference proteome</keyword>
<dbReference type="VEuPathDB" id="FungiDB:PYU1_G009828"/>
<name>K3WXZ8_GLOUD</name>
<dbReference type="EMBL" id="GL376624">
    <property type="status" value="NOT_ANNOTATED_CDS"/>
    <property type="molecule type" value="Genomic_DNA"/>
</dbReference>
<organism evidence="2 3">
    <name type="scientific">Globisporangium ultimum (strain ATCC 200006 / CBS 805.95 / DAOM BR144)</name>
    <name type="common">Pythium ultimum</name>
    <dbReference type="NCBI Taxonomy" id="431595"/>
    <lineage>
        <taxon>Eukaryota</taxon>
        <taxon>Sar</taxon>
        <taxon>Stramenopiles</taxon>
        <taxon>Oomycota</taxon>
        <taxon>Peronosporomycetes</taxon>
        <taxon>Pythiales</taxon>
        <taxon>Pythiaceae</taxon>
        <taxon>Globisporangium</taxon>
    </lineage>
</organism>
<feature type="compositionally biased region" description="Polar residues" evidence="1">
    <location>
        <begin position="25"/>
        <end position="50"/>
    </location>
</feature>
<proteinExistence type="predicted"/>
<dbReference type="AlphaFoldDB" id="K3WXZ8"/>
<sequence>MERVVRNTSTRLRALPTALARRQAESSATRTVLTQQKHPLSALSSVSNGHQRTRGFGTGNLLQPRVADSDVHRTPDAYDAEIADELRFEGANDMHAVADADGSDDDALKNAIVAPTNSFDDAYRAYEELRSHQIPLREKHYLSLVYKACRESRYADVKSVFDAFIEAEASGDVILPPRADRTWNYLTFERMQLFRFVLWSLLDSKRYRQMNAVYRECVHNRPNKWSLFESDPLNFLLRMECTGRFADEEDLECKLRVDKILQNMEMWRFNASYSSSHALFRYLLYHPDVFIKQEMVREDKNATTKQSDLTLGDVVVRYFGRYTKALRRDPKRISIAVSAAAAAGQHEAVKVILKDAEHHMIRVDAVSFAHAVECAENEVKRMEIVELYVKAKERNAIYTTQDEPASISNYLLLYAIFDGNFRHMMELLHEMQLYNNAASNKTTEELFQSVAKYRAQIRHDHPDDATKLNECPTIEALLNNFPNVIPRNVHTITQGILQSLRSGDLLVALKLVRGTVRTTDIVLRREVYAQLAYPMLARGTAQYDELELLELERYYDSQHPKNRVYLNAQVLNLCESNADFVAMLACLDRWQLQCHAPLSRRSLQRVFDIVSKQLQRLRRQDSTKAEYLVEGMELSFLAFLKRYHDIIPFDAWTFGNAIIRSGTNGLHADLLILLKQAHDEGFVLEKAAYKISFEVLDQMQLKDEIVSCAKYLKENGAWEPLVEKSPALEDIVSQVFAS</sequence>
<dbReference type="eggNOG" id="ENOG502R5SP">
    <property type="taxonomic scope" value="Eukaryota"/>
</dbReference>
<protein>
    <submittedName>
        <fullName evidence="2">Uncharacterized protein</fullName>
    </submittedName>
</protein>
<reference evidence="2" key="3">
    <citation type="submission" date="2015-02" db="UniProtKB">
        <authorList>
            <consortium name="EnsemblProtists"/>
        </authorList>
    </citation>
    <scope>IDENTIFICATION</scope>
    <source>
        <strain evidence="2">DAOM BR144</strain>
    </source>
</reference>